<sequence length="290" mass="35328">MIESLYKFMPFRELFFENFLLRASHFNSLNDPFEMEPSIEWWVNIFLEQKHYRFGSTKEEITSYIKNQSFYSPWRHLGTDLFKEHGIISFTETKDNILMWSHYSQNHTGIVIEFDIKHPFFNKKFKEKDKKFEGTPQRVFYKKERLKTSNYLLEPFFHKSLEWMYEQEYRMLLPLYKYDKILIHKNYCNKNFLNECVNSSYNGELKKINDYFFEVKNSFNTSLINNQNTMFMYKIPTKAIKSVYLGCKISLENKEKLINLMKKKSLNQIRIYQAIMNDNTYELDFSEVKI</sequence>
<name>A0AAP4PZR8_9BACT</name>
<gene>
    <name evidence="1" type="ORF">PJV92_08665</name>
</gene>
<proteinExistence type="predicted"/>
<dbReference type="Pfam" id="PF11185">
    <property type="entry name" value="DUF2971"/>
    <property type="match status" value="1"/>
</dbReference>
<evidence type="ECO:0000313" key="1">
    <source>
        <dbReference type="EMBL" id="MDN5132790.1"/>
    </source>
</evidence>
<organism evidence="1 2">
    <name type="scientific">Aliarcobacter butzleri</name>
    <dbReference type="NCBI Taxonomy" id="28197"/>
    <lineage>
        <taxon>Bacteria</taxon>
        <taxon>Pseudomonadati</taxon>
        <taxon>Campylobacterota</taxon>
        <taxon>Epsilonproteobacteria</taxon>
        <taxon>Campylobacterales</taxon>
        <taxon>Arcobacteraceae</taxon>
        <taxon>Aliarcobacter</taxon>
    </lineage>
</organism>
<dbReference type="AlphaFoldDB" id="A0AAP4PZR8"/>
<reference evidence="1" key="2">
    <citation type="submission" date="2023-01" db="EMBL/GenBank/DDBJ databases">
        <authorList>
            <person name="Uljanovas D."/>
        </authorList>
    </citation>
    <scope>NUCLEOTIDE SEQUENCE</scope>
    <source>
        <strain evidence="1">H19</strain>
    </source>
</reference>
<dbReference type="InterPro" id="IPR021352">
    <property type="entry name" value="DUF2971"/>
</dbReference>
<comment type="caution">
    <text evidence="1">The sequence shown here is derived from an EMBL/GenBank/DDBJ whole genome shotgun (WGS) entry which is preliminary data.</text>
</comment>
<protein>
    <submittedName>
        <fullName evidence="1">DUF2971 domain-containing protein</fullName>
    </submittedName>
</protein>
<dbReference type="RefSeq" id="WP_175531443.1">
    <property type="nucleotide sequence ID" value="NZ_JABWGL010000029.1"/>
</dbReference>
<dbReference type="EMBL" id="JAQJJM010000021">
    <property type="protein sequence ID" value="MDN5132790.1"/>
    <property type="molecule type" value="Genomic_DNA"/>
</dbReference>
<evidence type="ECO:0000313" key="2">
    <source>
        <dbReference type="Proteomes" id="UP001171508"/>
    </source>
</evidence>
<reference evidence="1" key="1">
    <citation type="journal article" date="2023" name="Microorganisms">
        <title>Genomic Characterization of Arcobacter butzleri Strains Isolated from Various Sources in Lithuania.</title>
        <authorList>
            <person name="Uljanovas D."/>
            <person name="Golz G."/>
            <person name="Fleischmann S."/>
            <person name="Kudirkiene E."/>
            <person name="Kasetiene N."/>
            <person name="Grineviciene A."/>
            <person name="Tamuleviciene E."/>
            <person name="Aksomaitiene J."/>
            <person name="Alter T."/>
            <person name="Malakauskas M."/>
        </authorList>
    </citation>
    <scope>NUCLEOTIDE SEQUENCE</scope>
    <source>
        <strain evidence="1">H19</strain>
    </source>
</reference>
<dbReference type="Proteomes" id="UP001171508">
    <property type="component" value="Unassembled WGS sequence"/>
</dbReference>
<accession>A0AAP4PZR8</accession>